<evidence type="ECO:0000256" key="2">
    <source>
        <dbReference type="PIRSR" id="PIRSR603782-1"/>
    </source>
</evidence>
<dbReference type="EMBL" id="CP007511">
    <property type="protein sequence ID" value="AJE16033.1"/>
    <property type="molecule type" value="Genomic_DNA"/>
</dbReference>
<feature type="chain" id="PRO_5034141231" evidence="5">
    <location>
        <begin position="22"/>
        <end position="265"/>
    </location>
</feature>
<keyword evidence="9" id="KW-1185">Reference proteome</keyword>
<dbReference type="GO" id="GO:0046872">
    <property type="term" value="F:metal ion binding"/>
    <property type="evidence" value="ECO:0007669"/>
    <property type="project" value="UniProtKB-KW"/>
</dbReference>
<proteinExistence type="inferred from homology"/>
<gene>
    <name evidence="6" type="ORF">CL52_13700</name>
    <name evidence="7" type="ORF">SAMN05660875_102218</name>
</gene>
<sequence>MTDPRLLLAVLLLFVSPLSYAEAPFDPFEVSGIEARPGAQVPLDLRFTDQHGRQLRLAELFGKRPVLLLPLYYTCPNVCGSQLASLLQMLDGLPYRAGEDYELVAFSFNPNETPADARAEQAKLARRWPALADSPGVHLLTGSAAASSALAEALGFRYAYDEKSGEYAHVTAVAALSRDGRLSRWLYGLGYQPDDLRLALLEAGQGRVGDFTDQLLLLCYHYDPKTGGYSSLVIEALQLGGGATVLLLGGFILFNLRRERGGRRP</sequence>
<feature type="signal peptide" evidence="5">
    <location>
        <begin position="1"/>
        <end position="21"/>
    </location>
</feature>
<dbReference type="EMBL" id="FNHO01000002">
    <property type="protein sequence ID" value="SDM09935.1"/>
    <property type="molecule type" value="Genomic_DNA"/>
</dbReference>
<dbReference type="Proteomes" id="UP000031271">
    <property type="component" value="Chromosome"/>
</dbReference>
<evidence type="ECO:0000256" key="1">
    <source>
        <dbReference type="ARBA" id="ARBA00010996"/>
    </source>
</evidence>
<dbReference type="Gene3D" id="3.40.30.10">
    <property type="entry name" value="Glutaredoxin"/>
    <property type="match status" value="1"/>
</dbReference>
<dbReference type="Proteomes" id="UP000182276">
    <property type="component" value="Unassembled WGS sequence"/>
</dbReference>
<evidence type="ECO:0000313" key="7">
    <source>
        <dbReference type="EMBL" id="SDM09935.1"/>
    </source>
</evidence>
<evidence type="ECO:0000256" key="5">
    <source>
        <dbReference type="SAM" id="SignalP"/>
    </source>
</evidence>
<evidence type="ECO:0000256" key="4">
    <source>
        <dbReference type="SAM" id="Phobius"/>
    </source>
</evidence>
<comment type="similarity">
    <text evidence="1">Belongs to the SCO1/2 family.</text>
</comment>
<keyword evidence="2" id="KW-0479">Metal-binding</keyword>
<dbReference type="CDD" id="cd02968">
    <property type="entry name" value="SCO"/>
    <property type="match status" value="1"/>
</dbReference>
<reference evidence="7 9" key="2">
    <citation type="submission" date="2016-10" db="EMBL/GenBank/DDBJ databases">
        <authorList>
            <person name="Varghese N."/>
            <person name="Submissions S."/>
        </authorList>
    </citation>
    <scope>NUCLEOTIDE SEQUENCE [LARGE SCALE GENOMIC DNA]</scope>
    <source>
        <strain evidence="7 9">DSM 6083</strain>
    </source>
</reference>
<keyword evidence="5" id="KW-0732">Signal</keyword>
<feature type="binding site" evidence="2">
    <location>
        <position position="79"/>
    </location>
    <ligand>
        <name>Cu cation</name>
        <dbReference type="ChEBI" id="CHEBI:23378"/>
    </ligand>
</feature>
<dbReference type="KEGG" id="pbm:CL52_13700"/>
<dbReference type="SUPFAM" id="SSF52833">
    <property type="entry name" value="Thioredoxin-like"/>
    <property type="match status" value="1"/>
</dbReference>
<keyword evidence="4" id="KW-1133">Transmembrane helix</keyword>
<protein>
    <submittedName>
        <fullName evidence="6">Electron transporter SenC</fullName>
    </submittedName>
    <submittedName>
        <fullName evidence="7">Protein SCO1/2</fullName>
    </submittedName>
</protein>
<dbReference type="GeneID" id="77260956"/>
<feature type="disulfide bond" description="Redox-active" evidence="3">
    <location>
        <begin position="75"/>
        <end position="79"/>
    </location>
</feature>
<accession>A0A8D3Y2G5</accession>
<evidence type="ECO:0000313" key="6">
    <source>
        <dbReference type="EMBL" id="AJE16033.1"/>
    </source>
</evidence>
<reference evidence="6 8" key="3">
    <citation type="journal article" name="Genome Announc.">
        <title>Complete Genome Sequence of Pseudomonas balearica DSM 6083T.</title>
        <authorList>
            <person name="Bennasar-Figueras A."/>
            <person name="Salva-Serra F."/>
            <person name="Jaen-Luchoro D."/>
            <person name="Segui C."/>
            <person name="Aliaga F."/>
            <person name="Busquets A."/>
            <person name="Gomila M."/>
            <person name="Moore E.R."/>
            <person name="Lalucat J."/>
        </authorList>
    </citation>
    <scope>NUCLEOTIDE SEQUENCE [LARGE SCALE GENOMIC DNA]</scope>
    <source>
        <strain evidence="8">DSM 6083</strain>
        <strain evidence="6">DSM6083</strain>
    </source>
</reference>
<keyword evidence="4" id="KW-0472">Membrane</keyword>
<dbReference type="InterPro" id="IPR003782">
    <property type="entry name" value="SCO1/SenC"/>
</dbReference>
<dbReference type="Pfam" id="PF02630">
    <property type="entry name" value="SCO1-SenC"/>
    <property type="match status" value="1"/>
</dbReference>
<evidence type="ECO:0000256" key="3">
    <source>
        <dbReference type="PIRSR" id="PIRSR603782-2"/>
    </source>
</evidence>
<feature type="binding site" evidence="2">
    <location>
        <position position="75"/>
    </location>
    <ligand>
        <name>Cu cation</name>
        <dbReference type="ChEBI" id="CHEBI:23378"/>
    </ligand>
</feature>
<dbReference type="RefSeq" id="WP_041109239.1">
    <property type="nucleotide sequence ID" value="NZ_CP007511.1"/>
</dbReference>
<dbReference type="InterPro" id="IPR036249">
    <property type="entry name" value="Thioredoxin-like_sf"/>
</dbReference>
<organism evidence="6 8">
    <name type="scientific">Stutzerimonas balearica DSM 6083</name>
    <dbReference type="NCBI Taxonomy" id="1123016"/>
    <lineage>
        <taxon>Bacteria</taxon>
        <taxon>Pseudomonadati</taxon>
        <taxon>Pseudomonadota</taxon>
        <taxon>Gammaproteobacteria</taxon>
        <taxon>Pseudomonadales</taxon>
        <taxon>Pseudomonadaceae</taxon>
        <taxon>Stutzerimonas</taxon>
    </lineage>
</organism>
<keyword evidence="2" id="KW-0186">Copper</keyword>
<dbReference type="AlphaFoldDB" id="A0A8D3Y2G5"/>
<keyword evidence="4" id="KW-0812">Transmembrane</keyword>
<evidence type="ECO:0000313" key="8">
    <source>
        <dbReference type="Proteomes" id="UP000031271"/>
    </source>
</evidence>
<evidence type="ECO:0000313" key="9">
    <source>
        <dbReference type="Proteomes" id="UP000182276"/>
    </source>
</evidence>
<name>A0A8D3Y2G5_9GAMM</name>
<reference evidence="8" key="1">
    <citation type="submission" date="2014-03" db="EMBL/GenBank/DDBJ databases">
        <title>Complete genome of Pseudomonas balearica DSM 6083T, a sewage water isolate from an enrichment with 2-methylnaphthalene.</title>
        <authorList>
            <person name="Salva-Serra F."/>
            <person name="Jaen-Luchoro D."/>
            <person name="Busquets A."/>
            <person name="Pena A."/>
            <person name="Gomila M."/>
            <person name="Bosch R."/>
            <person name="Nogales B."/>
            <person name="Garcia-Valdes E."/>
            <person name="Lalucat J."/>
            <person name="Bennasar A."/>
        </authorList>
    </citation>
    <scope>NUCLEOTIDE SEQUENCE [LARGE SCALE GENOMIC DNA]</scope>
    <source>
        <strain evidence="8">DSM 6083</strain>
    </source>
</reference>
<keyword evidence="3" id="KW-1015">Disulfide bond</keyword>
<feature type="transmembrane region" description="Helical" evidence="4">
    <location>
        <begin position="236"/>
        <end position="256"/>
    </location>
</feature>